<keyword evidence="3" id="KW-1185">Reference proteome</keyword>
<evidence type="ECO:0000313" key="3">
    <source>
        <dbReference type="Proteomes" id="UP000499080"/>
    </source>
</evidence>
<protein>
    <submittedName>
        <fullName evidence="1">Uncharacterized protein</fullName>
    </submittedName>
</protein>
<evidence type="ECO:0000313" key="1">
    <source>
        <dbReference type="EMBL" id="GBO32445.1"/>
    </source>
</evidence>
<dbReference type="Proteomes" id="UP000499080">
    <property type="component" value="Unassembled WGS sequence"/>
</dbReference>
<evidence type="ECO:0000313" key="2">
    <source>
        <dbReference type="EMBL" id="GBO42460.1"/>
    </source>
</evidence>
<dbReference type="EMBL" id="BGPR01055896">
    <property type="protein sequence ID" value="GBO32445.1"/>
    <property type="molecule type" value="Genomic_DNA"/>
</dbReference>
<gene>
    <name evidence="1" type="ORF">AVEN_131670_1</name>
    <name evidence="2" type="ORF">AVEN_143810_1</name>
</gene>
<name>A0A4Y2W564_ARAVE</name>
<organism evidence="1 3">
    <name type="scientific">Araneus ventricosus</name>
    <name type="common">Orbweaver spider</name>
    <name type="synonym">Epeira ventricosa</name>
    <dbReference type="NCBI Taxonomy" id="182803"/>
    <lineage>
        <taxon>Eukaryota</taxon>
        <taxon>Metazoa</taxon>
        <taxon>Ecdysozoa</taxon>
        <taxon>Arthropoda</taxon>
        <taxon>Chelicerata</taxon>
        <taxon>Arachnida</taxon>
        <taxon>Araneae</taxon>
        <taxon>Araneomorphae</taxon>
        <taxon>Entelegynae</taxon>
        <taxon>Araneoidea</taxon>
        <taxon>Araneidae</taxon>
        <taxon>Araneus</taxon>
    </lineage>
</organism>
<accession>A0A4Y2W564</accession>
<comment type="caution">
    <text evidence="1">The sequence shown here is derived from an EMBL/GenBank/DDBJ whole genome shotgun (WGS) entry which is preliminary data.</text>
</comment>
<dbReference type="AlphaFoldDB" id="A0A4Y2W564"/>
<reference evidence="1 3" key="1">
    <citation type="journal article" date="2019" name="Sci. Rep.">
        <title>Orb-weaving spider Araneus ventricosus genome elucidates the spidroin gene catalogue.</title>
        <authorList>
            <person name="Kono N."/>
            <person name="Nakamura H."/>
            <person name="Ohtoshi R."/>
            <person name="Moran D.A.P."/>
            <person name="Shinohara A."/>
            <person name="Yoshida Y."/>
            <person name="Fujiwara M."/>
            <person name="Mori M."/>
            <person name="Tomita M."/>
            <person name="Arakawa K."/>
        </authorList>
    </citation>
    <scope>NUCLEOTIDE SEQUENCE [LARGE SCALE GENOMIC DNA]</scope>
</reference>
<dbReference type="EMBL" id="BGPR01068550">
    <property type="protein sequence ID" value="GBO42460.1"/>
    <property type="molecule type" value="Genomic_DNA"/>
</dbReference>
<sequence length="353" mass="41295">MLKTNRPPRLPRNYIPPCHDYLSHHIEAFGNNYGNYTFVAIRFKKPVAVFKKRSRLGQNKNTSEDPVAGIDASNRSAARIESHEQSLLYVVNGDEDSPGLSVASKRDRDLLLKLIPEEYTRFSTYYIDTLYVLCLANPFAKFWKPIRRHRVFYALKDMTLAVLADRVTLRDLILFQHFKRNHGSRDTVQWSSWYQFLYRLSAPHFENHLGCRPSVDIAKKLQNVLEKSEKDYDVPLPPADFYLCEITLDEEASTGVLFRVGGEARVEYVSPMIVSFTDKRFKDVNREFCNRWLPLYRSKERWLSKGLSFYLSRFSENRKHLEQLVAWLSVQTAEKYVHLLRDLKVCDTILGEI</sequence>
<proteinExistence type="predicted"/>